<comment type="caution">
    <text evidence="1">The sequence shown here is derived from an EMBL/GenBank/DDBJ whole genome shotgun (WGS) entry which is preliminary data.</text>
</comment>
<protein>
    <submittedName>
        <fullName evidence="1">Uncharacterized protein</fullName>
    </submittedName>
</protein>
<dbReference type="EMBL" id="JASCZI010211610">
    <property type="protein sequence ID" value="MED6195072.1"/>
    <property type="molecule type" value="Genomic_DNA"/>
</dbReference>
<accession>A0ABU6XBN3</accession>
<gene>
    <name evidence="1" type="ORF">PIB30_034616</name>
</gene>
<name>A0ABU6XBN3_9FABA</name>
<evidence type="ECO:0000313" key="2">
    <source>
        <dbReference type="Proteomes" id="UP001341840"/>
    </source>
</evidence>
<dbReference type="Proteomes" id="UP001341840">
    <property type="component" value="Unassembled WGS sequence"/>
</dbReference>
<sequence length="87" mass="9772">MKTTRRCSWLWDDVRREKEWEATNATSGAALEMATTTWGWSGGDCDEFCLRRGQQGRRSTDGALGERLGLVWGVRVLVKEGDCYGPS</sequence>
<proteinExistence type="predicted"/>
<organism evidence="1 2">
    <name type="scientific">Stylosanthes scabra</name>
    <dbReference type="NCBI Taxonomy" id="79078"/>
    <lineage>
        <taxon>Eukaryota</taxon>
        <taxon>Viridiplantae</taxon>
        <taxon>Streptophyta</taxon>
        <taxon>Embryophyta</taxon>
        <taxon>Tracheophyta</taxon>
        <taxon>Spermatophyta</taxon>
        <taxon>Magnoliopsida</taxon>
        <taxon>eudicotyledons</taxon>
        <taxon>Gunneridae</taxon>
        <taxon>Pentapetalae</taxon>
        <taxon>rosids</taxon>
        <taxon>fabids</taxon>
        <taxon>Fabales</taxon>
        <taxon>Fabaceae</taxon>
        <taxon>Papilionoideae</taxon>
        <taxon>50 kb inversion clade</taxon>
        <taxon>dalbergioids sensu lato</taxon>
        <taxon>Dalbergieae</taxon>
        <taxon>Pterocarpus clade</taxon>
        <taxon>Stylosanthes</taxon>
    </lineage>
</organism>
<reference evidence="1 2" key="1">
    <citation type="journal article" date="2023" name="Plants (Basel)">
        <title>Bridging the Gap: Combining Genomics and Transcriptomics Approaches to Understand Stylosanthes scabra, an Orphan Legume from the Brazilian Caatinga.</title>
        <authorList>
            <person name="Ferreira-Neto J.R.C."/>
            <person name="da Silva M.D."/>
            <person name="Binneck E."/>
            <person name="de Melo N.F."/>
            <person name="da Silva R.H."/>
            <person name="de Melo A.L.T.M."/>
            <person name="Pandolfi V."/>
            <person name="Bustamante F.O."/>
            <person name="Brasileiro-Vidal A.C."/>
            <person name="Benko-Iseppon A.M."/>
        </authorList>
    </citation>
    <scope>NUCLEOTIDE SEQUENCE [LARGE SCALE GENOMIC DNA]</scope>
    <source>
        <tissue evidence="1">Leaves</tissue>
    </source>
</reference>
<evidence type="ECO:0000313" key="1">
    <source>
        <dbReference type="EMBL" id="MED6195072.1"/>
    </source>
</evidence>
<keyword evidence="2" id="KW-1185">Reference proteome</keyword>